<keyword evidence="5" id="KW-0479">Metal-binding</keyword>
<comment type="cofactor">
    <cofactor evidence="2">
        <name>heme</name>
        <dbReference type="ChEBI" id="CHEBI:30413"/>
    </cofactor>
</comment>
<evidence type="ECO:0000256" key="10">
    <source>
        <dbReference type="ARBA" id="ARBA00023004"/>
    </source>
</evidence>
<dbReference type="InterPro" id="IPR013767">
    <property type="entry name" value="PAS_fold"/>
</dbReference>
<proteinExistence type="predicted"/>
<dbReference type="InterPro" id="IPR038318">
    <property type="entry name" value="KdpD_sf"/>
</dbReference>
<dbReference type="EC" id="2.7.13.3" evidence="3"/>
<dbReference type="SMART" id="SM00387">
    <property type="entry name" value="HATPase_c"/>
    <property type="match status" value="1"/>
</dbReference>
<dbReference type="SUPFAM" id="SSF55785">
    <property type="entry name" value="PYP-like sensor domain (PAS domain)"/>
    <property type="match status" value="1"/>
</dbReference>
<keyword evidence="8 18" id="KW-0418">Kinase</keyword>
<feature type="domain" description="PAC" evidence="17">
    <location>
        <begin position="203"/>
        <end position="262"/>
    </location>
</feature>
<keyword evidence="5" id="KW-0349">Heme</keyword>
<evidence type="ECO:0000313" key="19">
    <source>
        <dbReference type="Proteomes" id="UP000028181"/>
    </source>
</evidence>
<dbReference type="PANTHER" id="PTHR43065">
    <property type="entry name" value="SENSOR HISTIDINE KINASE"/>
    <property type="match status" value="1"/>
</dbReference>
<keyword evidence="14" id="KW-0472">Membrane</keyword>
<dbReference type="Gene3D" id="3.30.565.10">
    <property type="entry name" value="Histidine kinase-like ATPase, C-terminal domain"/>
    <property type="match status" value="1"/>
</dbReference>
<dbReference type="SMART" id="SM00091">
    <property type="entry name" value="PAS"/>
    <property type="match status" value="1"/>
</dbReference>
<dbReference type="CDD" id="cd00082">
    <property type="entry name" value="HisKA"/>
    <property type="match status" value="1"/>
</dbReference>
<dbReference type="InterPro" id="IPR004358">
    <property type="entry name" value="Sig_transdc_His_kin-like_C"/>
</dbReference>
<dbReference type="PANTHER" id="PTHR43065:SF10">
    <property type="entry name" value="PEROXIDE STRESS-ACTIVATED HISTIDINE KINASE MAK3"/>
    <property type="match status" value="1"/>
</dbReference>
<keyword evidence="11" id="KW-0902">Two-component regulatory system</keyword>
<dbReference type="KEGG" id="ngg:RG540_CH22400"/>
<keyword evidence="19" id="KW-1185">Reference proteome</keyword>
<dbReference type="RefSeq" id="WP_038587727.1">
    <property type="nucleotide sequence ID" value="NZ_HG938353.1"/>
</dbReference>
<evidence type="ECO:0000259" key="16">
    <source>
        <dbReference type="PROSITE" id="PS50112"/>
    </source>
</evidence>
<evidence type="ECO:0000313" key="18">
    <source>
        <dbReference type="EMBL" id="CDN48408.1"/>
    </source>
</evidence>
<keyword evidence="9" id="KW-0067">ATP-binding</keyword>
<evidence type="ECO:0000256" key="2">
    <source>
        <dbReference type="ARBA" id="ARBA00001971"/>
    </source>
</evidence>
<dbReference type="Pfam" id="PF00512">
    <property type="entry name" value="HisKA"/>
    <property type="match status" value="1"/>
</dbReference>
<keyword evidence="6" id="KW-0808">Transferase</keyword>
<dbReference type="Gene3D" id="1.20.120.620">
    <property type="entry name" value="Backbone structure of the membrane domain of e. Coli histidine kinase receptor kdpd"/>
    <property type="match status" value="1"/>
</dbReference>
<dbReference type="CDD" id="cd00130">
    <property type="entry name" value="PAS"/>
    <property type="match status" value="1"/>
</dbReference>
<dbReference type="OrthoDB" id="226486at2"/>
<dbReference type="Pfam" id="PF02518">
    <property type="entry name" value="HATPase_c"/>
    <property type="match status" value="1"/>
</dbReference>
<dbReference type="eggNOG" id="COG4191">
    <property type="taxonomic scope" value="Bacteria"/>
</dbReference>
<organism evidence="18 19">
    <name type="scientific">Neorhizobium galegae bv. orientalis str. HAMBI 540</name>
    <dbReference type="NCBI Taxonomy" id="1028800"/>
    <lineage>
        <taxon>Bacteria</taxon>
        <taxon>Pseudomonadati</taxon>
        <taxon>Pseudomonadota</taxon>
        <taxon>Alphaproteobacteria</taxon>
        <taxon>Hyphomicrobiales</taxon>
        <taxon>Rhizobiaceae</taxon>
        <taxon>Rhizobium/Agrobacterium group</taxon>
        <taxon>Neorhizobium</taxon>
    </lineage>
</organism>
<dbReference type="NCBIfam" id="TIGR00229">
    <property type="entry name" value="sensory_box"/>
    <property type="match status" value="1"/>
</dbReference>
<keyword evidence="10" id="KW-0408">Iron</keyword>
<keyword evidence="14" id="KW-1133">Transmembrane helix</keyword>
<dbReference type="Gene3D" id="1.10.287.130">
    <property type="match status" value="1"/>
</dbReference>
<dbReference type="PRINTS" id="PR00344">
    <property type="entry name" value="BCTRLSENSOR"/>
</dbReference>
<name>A0A068SQE7_NEOGA</name>
<evidence type="ECO:0000256" key="9">
    <source>
        <dbReference type="ARBA" id="ARBA00022840"/>
    </source>
</evidence>
<dbReference type="PROSITE" id="PS50112">
    <property type="entry name" value="PAS"/>
    <property type="match status" value="1"/>
</dbReference>
<feature type="transmembrane region" description="Helical" evidence="14">
    <location>
        <begin position="27"/>
        <end position="45"/>
    </location>
</feature>
<feature type="transmembrane region" description="Helical" evidence="14">
    <location>
        <begin position="98"/>
        <end position="118"/>
    </location>
</feature>
<sequence>MASRTFAEKKDDYIQSFLSRRFSAAEVYFIATICVLVAFALRFSLHGVLDDKAPFTFFIPPILVAALIGGMRASLFAVVLSVLAAYVIKELTPRGANFTEMAMIGIVGVVIALLGEILHSARKAIGKAQAKADSREAHLRSVLDTVLDASIVSTRDGTIVSFNAAAIRQFGYGEDEVVGQNLRMLMPEPYHREHDGYMERYLRTGEKRIIGMDRVVVGRRKDGSTFPMKLAVGETHTGGETFFTGFVRDLTEREESAARLQEIQGELARLARLNEMGEMASTLAHELNQPLSAIANYVHGCARLLRDMDEAVAVRMREALEETANQSLRAGQIIKHLREFVTKGETEKAPENIRRLVEEAGALALVGSREKGVRAIFEFAQGPEMVTVDRIQVQQVLTNLMRNAIEAMRDSQRRELVIRTLQENEDMIQVIVQDTGPGIPEEIAGQLFKPFITTKAGGMGIGLSISKRIVEAHGGEMTVTRNAAGGATFRFTLPIDKEERENADG</sequence>
<gene>
    <name evidence="18" type="primary">fixL</name>
    <name evidence="18" type="ORF">RG540_CH22400</name>
</gene>
<dbReference type="InterPro" id="IPR036890">
    <property type="entry name" value="HATPase_C_sf"/>
</dbReference>
<keyword evidence="7" id="KW-0547">Nucleotide-binding</keyword>
<dbReference type="HOGENOM" id="CLU_000445_114_39_5"/>
<evidence type="ECO:0000256" key="7">
    <source>
        <dbReference type="ARBA" id="ARBA00022741"/>
    </source>
</evidence>
<comment type="function">
    <text evidence="12">Putative oxygen sensor; modulates the activity of FixJ, a transcriptional activator of nitrogen fixation fixK gene. FixL probably acts as a kinase that phosphorylates FixJ.</text>
</comment>
<dbReference type="InterPro" id="IPR000014">
    <property type="entry name" value="PAS"/>
</dbReference>
<keyword evidence="14" id="KW-0812">Transmembrane</keyword>
<dbReference type="InterPro" id="IPR035965">
    <property type="entry name" value="PAS-like_dom_sf"/>
</dbReference>
<evidence type="ECO:0000259" key="15">
    <source>
        <dbReference type="PROSITE" id="PS50109"/>
    </source>
</evidence>
<accession>A0A068SQE7</accession>
<keyword evidence="4" id="KW-0597">Phosphoprotein</keyword>
<evidence type="ECO:0000259" key="17">
    <source>
        <dbReference type="PROSITE" id="PS50113"/>
    </source>
</evidence>
<dbReference type="PROSITE" id="PS50113">
    <property type="entry name" value="PAC"/>
    <property type="match status" value="1"/>
</dbReference>
<dbReference type="PATRIC" id="fig|1028800.3.peg.2268"/>
<dbReference type="FunFam" id="3.30.450.20:FF:000060">
    <property type="entry name" value="Sensor protein FixL"/>
    <property type="match status" value="1"/>
</dbReference>
<evidence type="ECO:0000256" key="11">
    <source>
        <dbReference type="ARBA" id="ARBA00023012"/>
    </source>
</evidence>
<evidence type="ECO:0000256" key="8">
    <source>
        <dbReference type="ARBA" id="ARBA00022777"/>
    </source>
</evidence>
<comment type="catalytic activity">
    <reaction evidence="1">
        <text>ATP + protein L-histidine = ADP + protein N-phospho-L-histidine.</text>
        <dbReference type="EC" id="2.7.13.3"/>
    </reaction>
</comment>
<evidence type="ECO:0000256" key="3">
    <source>
        <dbReference type="ARBA" id="ARBA00012438"/>
    </source>
</evidence>
<dbReference type="GO" id="GO:0000155">
    <property type="term" value="F:phosphorelay sensor kinase activity"/>
    <property type="evidence" value="ECO:0007669"/>
    <property type="project" value="InterPro"/>
</dbReference>
<dbReference type="InterPro" id="IPR000700">
    <property type="entry name" value="PAS-assoc_C"/>
</dbReference>
<protein>
    <recommendedName>
        <fullName evidence="13">Sensor protein FixL</fullName>
        <ecNumber evidence="3">2.7.13.3</ecNumber>
    </recommendedName>
</protein>
<feature type="transmembrane region" description="Helical" evidence="14">
    <location>
        <begin position="57"/>
        <end position="86"/>
    </location>
</feature>
<reference evidence="19" key="1">
    <citation type="journal article" date="2014" name="BMC Genomics">
        <title>Genome sequencing of two Neorhizobium galegae strains reveals a noeT gene responsible for the unusual acetylation of the nodulation factors.</title>
        <authorList>
            <person name="Osterman J."/>
            <person name="Marsh J."/>
            <person name="Laine P.K."/>
            <person name="Zeng Z."/>
            <person name="Alatalo E."/>
            <person name="Sullivan J.T."/>
            <person name="Young J.P."/>
            <person name="Thomas-Oates J."/>
            <person name="Paulin L."/>
            <person name="Lindstrom K."/>
        </authorList>
    </citation>
    <scope>NUCLEOTIDE SEQUENCE [LARGE SCALE GENOMIC DNA]</scope>
    <source>
        <strain evidence="19">HAMBI 540</strain>
    </source>
</reference>
<evidence type="ECO:0000256" key="4">
    <source>
        <dbReference type="ARBA" id="ARBA00022553"/>
    </source>
</evidence>
<dbReference type="Pfam" id="PF00989">
    <property type="entry name" value="PAS"/>
    <property type="match status" value="1"/>
</dbReference>
<dbReference type="SUPFAM" id="SSF47384">
    <property type="entry name" value="Homodimeric domain of signal transducing histidine kinase"/>
    <property type="match status" value="1"/>
</dbReference>
<evidence type="ECO:0000256" key="12">
    <source>
        <dbReference type="ARBA" id="ARBA00059827"/>
    </source>
</evidence>
<dbReference type="InterPro" id="IPR003661">
    <property type="entry name" value="HisK_dim/P_dom"/>
</dbReference>
<dbReference type="EMBL" id="HG938353">
    <property type="protein sequence ID" value="CDN48408.1"/>
    <property type="molecule type" value="Genomic_DNA"/>
</dbReference>
<dbReference type="GeneID" id="24258511"/>
<dbReference type="AlphaFoldDB" id="A0A068SQE7"/>
<evidence type="ECO:0000256" key="14">
    <source>
        <dbReference type="SAM" id="Phobius"/>
    </source>
</evidence>
<dbReference type="SUPFAM" id="SSF55874">
    <property type="entry name" value="ATPase domain of HSP90 chaperone/DNA topoisomerase II/histidine kinase"/>
    <property type="match status" value="1"/>
</dbReference>
<evidence type="ECO:0000256" key="6">
    <source>
        <dbReference type="ARBA" id="ARBA00022679"/>
    </source>
</evidence>
<feature type="domain" description="PAS" evidence="16">
    <location>
        <begin position="135"/>
        <end position="205"/>
    </location>
</feature>
<dbReference type="Proteomes" id="UP000028181">
    <property type="component" value="Chromosome I"/>
</dbReference>
<dbReference type="SMART" id="SM00388">
    <property type="entry name" value="HisKA"/>
    <property type="match status" value="1"/>
</dbReference>
<dbReference type="Gene3D" id="3.30.450.20">
    <property type="entry name" value="PAS domain"/>
    <property type="match status" value="1"/>
</dbReference>
<evidence type="ECO:0000256" key="1">
    <source>
        <dbReference type="ARBA" id="ARBA00000085"/>
    </source>
</evidence>
<dbReference type="GO" id="GO:0006355">
    <property type="term" value="P:regulation of DNA-templated transcription"/>
    <property type="evidence" value="ECO:0007669"/>
    <property type="project" value="InterPro"/>
</dbReference>
<evidence type="ECO:0000256" key="13">
    <source>
        <dbReference type="ARBA" id="ARBA00070616"/>
    </source>
</evidence>
<dbReference type="GO" id="GO:0005524">
    <property type="term" value="F:ATP binding"/>
    <property type="evidence" value="ECO:0007669"/>
    <property type="project" value="UniProtKB-KW"/>
</dbReference>
<dbReference type="InterPro" id="IPR005467">
    <property type="entry name" value="His_kinase_dom"/>
</dbReference>
<evidence type="ECO:0000256" key="5">
    <source>
        <dbReference type="ARBA" id="ARBA00022617"/>
    </source>
</evidence>
<dbReference type="InterPro" id="IPR036097">
    <property type="entry name" value="HisK_dim/P_sf"/>
</dbReference>
<dbReference type="InterPro" id="IPR003594">
    <property type="entry name" value="HATPase_dom"/>
</dbReference>
<dbReference type="PROSITE" id="PS50109">
    <property type="entry name" value="HIS_KIN"/>
    <property type="match status" value="1"/>
</dbReference>
<feature type="domain" description="Histidine kinase" evidence="15">
    <location>
        <begin position="282"/>
        <end position="497"/>
    </location>
</feature>